<dbReference type="InterPro" id="IPR029045">
    <property type="entry name" value="ClpP/crotonase-like_dom_sf"/>
</dbReference>
<name>A0ABW3Q322_9BACT</name>
<dbReference type="PROSITE" id="PS51257">
    <property type="entry name" value="PROKAR_LIPOPROTEIN"/>
    <property type="match status" value="1"/>
</dbReference>
<dbReference type="EC" id="3.4.-.-" evidence="3"/>
<dbReference type="PANTHER" id="PTHR11261">
    <property type="entry name" value="INTERPHOTORECEPTOR RETINOID-BINDING PROTEIN"/>
    <property type="match status" value="1"/>
</dbReference>
<dbReference type="EMBL" id="JBHTLP010000002">
    <property type="protein sequence ID" value="MFD1140754.1"/>
    <property type="molecule type" value="Genomic_DNA"/>
</dbReference>
<proteinExistence type="predicted"/>
<accession>A0ABW3Q322</accession>
<gene>
    <name evidence="3" type="ORF">ACFQ4C_06530</name>
</gene>
<evidence type="ECO:0000313" key="4">
    <source>
        <dbReference type="Proteomes" id="UP001597116"/>
    </source>
</evidence>
<dbReference type="Gene3D" id="3.90.226.10">
    <property type="entry name" value="2-enoyl-CoA Hydratase, Chain A, domain 1"/>
    <property type="match status" value="1"/>
</dbReference>
<evidence type="ECO:0000256" key="1">
    <source>
        <dbReference type="SAM" id="SignalP"/>
    </source>
</evidence>
<dbReference type="InterPro" id="IPR005151">
    <property type="entry name" value="Tail-specific_protease"/>
</dbReference>
<protein>
    <submittedName>
        <fullName evidence="3">S41 family peptidase</fullName>
        <ecNumber evidence="3">3.4.-.-</ecNumber>
    </submittedName>
</protein>
<dbReference type="Pfam" id="PF14684">
    <property type="entry name" value="Tricorn_C1"/>
    <property type="match status" value="1"/>
</dbReference>
<dbReference type="Gene3D" id="3.30.750.44">
    <property type="match status" value="1"/>
</dbReference>
<keyword evidence="3" id="KW-0378">Hydrolase</keyword>
<organism evidence="3 4">
    <name type="scientific">Larkinella insperata</name>
    <dbReference type="NCBI Taxonomy" id="332158"/>
    <lineage>
        <taxon>Bacteria</taxon>
        <taxon>Pseudomonadati</taxon>
        <taxon>Bacteroidota</taxon>
        <taxon>Cytophagia</taxon>
        <taxon>Cytophagales</taxon>
        <taxon>Spirosomataceae</taxon>
        <taxon>Larkinella</taxon>
    </lineage>
</organism>
<dbReference type="RefSeq" id="WP_265989114.1">
    <property type="nucleotide sequence ID" value="NZ_CP110973.1"/>
</dbReference>
<dbReference type="Pfam" id="PF03572">
    <property type="entry name" value="Peptidase_S41"/>
    <property type="match status" value="1"/>
</dbReference>
<feature type="chain" id="PRO_5046912063" evidence="1">
    <location>
        <begin position="26"/>
        <end position="343"/>
    </location>
</feature>
<keyword evidence="1" id="KW-0732">Signal</keyword>
<evidence type="ECO:0000259" key="2">
    <source>
        <dbReference type="SMART" id="SM00245"/>
    </source>
</evidence>
<dbReference type="SUPFAM" id="SSF52096">
    <property type="entry name" value="ClpP/crotonase"/>
    <property type="match status" value="1"/>
</dbReference>
<dbReference type="CDD" id="cd07563">
    <property type="entry name" value="Peptidase_S41_IRBP"/>
    <property type="match status" value="1"/>
</dbReference>
<evidence type="ECO:0000313" key="3">
    <source>
        <dbReference type="EMBL" id="MFD1140754.1"/>
    </source>
</evidence>
<keyword evidence="4" id="KW-1185">Reference proteome</keyword>
<feature type="signal peptide" evidence="1">
    <location>
        <begin position="1"/>
        <end position="25"/>
    </location>
</feature>
<dbReference type="PANTHER" id="PTHR11261:SF3">
    <property type="entry name" value="RETINOL-BINDING PROTEIN 3"/>
    <property type="match status" value="1"/>
</dbReference>
<dbReference type="Proteomes" id="UP001597116">
    <property type="component" value="Unassembled WGS sequence"/>
</dbReference>
<comment type="caution">
    <text evidence="3">The sequence shown here is derived from an EMBL/GenBank/DDBJ whole genome shotgun (WGS) entry which is preliminary data.</text>
</comment>
<dbReference type="SMART" id="SM00245">
    <property type="entry name" value="TSPc"/>
    <property type="match status" value="1"/>
</dbReference>
<reference evidence="4" key="1">
    <citation type="journal article" date="2019" name="Int. J. Syst. Evol. Microbiol.">
        <title>The Global Catalogue of Microorganisms (GCM) 10K type strain sequencing project: providing services to taxonomists for standard genome sequencing and annotation.</title>
        <authorList>
            <consortium name="The Broad Institute Genomics Platform"/>
            <consortium name="The Broad Institute Genome Sequencing Center for Infectious Disease"/>
            <person name="Wu L."/>
            <person name="Ma J."/>
        </authorList>
    </citation>
    <scope>NUCLEOTIDE SEQUENCE [LARGE SCALE GENOMIC DNA]</scope>
    <source>
        <strain evidence="4">CCUG 55608</strain>
    </source>
</reference>
<sequence>MKKYPLKSALLLLLTLVTISCNDLAVGPEPANTPESNFEVLWQEFDRMYGLFDVQNLDWNAMKQKYQAQIKPGMSDNQLFDVLSGLLGELNNGHLWLLKPGPNYRRYDSGPVYPLDEFSVEVVKKYVRDAKQVSGPNGLSVLYGKLAGNVGYVLITDFGLEPNFYERAMDDVLAALADTKGMVVDVRNVPGGLDRSSQHVAGRFASERKLFMTTRFRNGPKHTDFTAPVEWYVEPAGKSQYTKPVVLLTNRITASAGETFTLAMNQIATVTHLGDKTYGVFSDNPKRELPNGWIYSVTPGDFRAADGRNYEGIGIEPEIRVVNTKDEIAAGKDKVLEVALGRF</sequence>
<dbReference type="GO" id="GO:0016787">
    <property type="term" value="F:hydrolase activity"/>
    <property type="evidence" value="ECO:0007669"/>
    <property type="project" value="UniProtKB-KW"/>
</dbReference>
<feature type="domain" description="Tail specific protease" evidence="2">
    <location>
        <begin position="119"/>
        <end position="322"/>
    </location>
</feature>
<dbReference type="InterPro" id="IPR028204">
    <property type="entry name" value="Tricorn_C1"/>
</dbReference>